<dbReference type="EMBL" id="RSCD01000006">
    <property type="protein sequence ID" value="RSH92232.1"/>
    <property type="molecule type" value="Genomic_DNA"/>
</dbReference>
<accession>A0A427YM91</accession>
<reference evidence="2 3" key="1">
    <citation type="submission" date="2018-11" db="EMBL/GenBank/DDBJ databases">
        <title>Genome sequence of Saitozyma podzolica DSM 27192.</title>
        <authorList>
            <person name="Aliyu H."/>
            <person name="Gorte O."/>
            <person name="Ochsenreither K."/>
        </authorList>
    </citation>
    <scope>NUCLEOTIDE SEQUENCE [LARGE SCALE GENOMIC DNA]</scope>
    <source>
        <strain evidence="2 3">DSM 27192</strain>
    </source>
</reference>
<keyword evidence="3" id="KW-1185">Reference proteome</keyword>
<evidence type="ECO:0000256" key="1">
    <source>
        <dbReference type="SAM" id="MobiDB-lite"/>
    </source>
</evidence>
<protein>
    <submittedName>
        <fullName evidence="2">Uncharacterized protein</fullName>
    </submittedName>
</protein>
<feature type="compositionally biased region" description="Basic and acidic residues" evidence="1">
    <location>
        <begin position="51"/>
        <end position="64"/>
    </location>
</feature>
<gene>
    <name evidence="2" type="ORF">EHS25_008647</name>
</gene>
<feature type="compositionally biased region" description="Basic and acidic residues" evidence="1">
    <location>
        <begin position="73"/>
        <end position="103"/>
    </location>
</feature>
<proteinExistence type="predicted"/>
<feature type="compositionally biased region" description="Polar residues" evidence="1">
    <location>
        <begin position="132"/>
        <end position="144"/>
    </location>
</feature>
<evidence type="ECO:0000313" key="3">
    <source>
        <dbReference type="Proteomes" id="UP000279259"/>
    </source>
</evidence>
<feature type="region of interest" description="Disordered" evidence="1">
    <location>
        <begin position="44"/>
        <end position="151"/>
    </location>
</feature>
<evidence type="ECO:0000313" key="2">
    <source>
        <dbReference type="EMBL" id="RSH92232.1"/>
    </source>
</evidence>
<dbReference type="AlphaFoldDB" id="A0A427YM91"/>
<organism evidence="2 3">
    <name type="scientific">Saitozyma podzolica</name>
    <dbReference type="NCBI Taxonomy" id="1890683"/>
    <lineage>
        <taxon>Eukaryota</taxon>
        <taxon>Fungi</taxon>
        <taxon>Dikarya</taxon>
        <taxon>Basidiomycota</taxon>
        <taxon>Agaricomycotina</taxon>
        <taxon>Tremellomycetes</taxon>
        <taxon>Tremellales</taxon>
        <taxon>Trimorphomycetaceae</taxon>
        <taxon>Saitozyma</taxon>
    </lineage>
</organism>
<sequence length="163" mass="18118">MPSKPPSATYPSNLLSLITSSTYPVTPTLEELEALRVALQQQVSSNAIRLAENDPAERERLKKERKERKRKEREREENEERERAALEANERAGQRLEAIERARTGSASVALGTPGKQGSPAGVRIKRDRTSSECSALARQTTSYRPDPHCRGLRFALGPPMPA</sequence>
<dbReference type="STRING" id="1890683.A0A427YM91"/>
<name>A0A427YM91_9TREE</name>
<dbReference type="OrthoDB" id="10490817at2759"/>
<comment type="caution">
    <text evidence="2">The sequence shown here is derived from an EMBL/GenBank/DDBJ whole genome shotgun (WGS) entry which is preliminary data.</text>
</comment>
<dbReference type="Proteomes" id="UP000279259">
    <property type="component" value="Unassembled WGS sequence"/>
</dbReference>